<dbReference type="EMBL" id="CP023694">
    <property type="protein sequence ID" value="QEV28818.1"/>
    <property type="molecule type" value="Genomic_DNA"/>
</dbReference>
<evidence type="ECO:0000313" key="2">
    <source>
        <dbReference type="Proteomes" id="UP000326598"/>
    </source>
</evidence>
<dbReference type="KEGG" id="scoe:CP976_35000"/>
<name>A0A5J6I9T5_STRC4</name>
<dbReference type="AlphaFoldDB" id="A0A5J6I9T5"/>
<proteinExistence type="predicted"/>
<gene>
    <name evidence="1" type="ORF">CP976_35000</name>
</gene>
<organism evidence="1 2">
    <name type="scientific">Streptomyces coeruleorubidus</name>
    <dbReference type="NCBI Taxonomy" id="116188"/>
    <lineage>
        <taxon>Bacteria</taxon>
        <taxon>Bacillati</taxon>
        <taxon>Actinomycetota</taxon>
        <taxon>Actinomycetes</taxon>
        <taxon>Kitasatosporales</taxon>
        <taxon>Streptomycetaceae</taxon>
        <taxon>Streptomyces</taxon>
    </lineage>
</organism>
<sequence length="111" mass="11583">MISVHGGPLEIMAGGRVPYVPVTASANDAMLSGTYLDPATGVLGTWADAQELSPQGVGLADWLEDAVAALAEGRPTRVLGLRPYLSPTGDGLGWYEEDVMPEEDGWMPVAG</sequence>
<protein>
    <submittedName>
        <fullName evidence="1">Uncharacterized protein</fullName>
    </submittedName>
</protein>
<accession>A0A5J6I9T5</accession>
<dbReference type="Proteomes" id="UP000326598">
    <property type="component" value="Chromosome"/>
</dbReference>
<reference evidence="1 2" key="1">
    <citation type="submission" date="2017-09" db="EMBL/GenBank/DDBJ databases">
        <authorList>
            <person name="Lee N."/>
            <person name="Cho B.-K."/>
        </authorList>
    </citation>
    <scope>NUCLEOTIDE SEQUENCE [LARGE SCALE GENOMIC DNA]</scope>
    <source>
        <strain evidence="1 2">ATCC 13740</strain>
    </source>
</reference>
<evidence type="ECO:0000313" key="1">
    <source>
        <dbReference type="EMBL" id="QEV28818.1"/>
    </source>
</evidence>